<accession>A0ABR2DLV6</accession>
<gene>
    <name evidence="1" type="ORF">V6N12_014641</name>
</gene>
<keyword evidence="2" id="KW-1185">Reference proteome</keyword>
<dbReference type="Proteomes" id="UP001472677">
    <property type="component" value="Unassembled WGS sequence"/>
</dbReference>
<sequence length="121" mass="13714">MISRSWADSGHYLLTPAVGQIQEVFDLCASSSLLPDLKDLLIVASKQCMHKMDISSILDFVMEIETCMPRLLAARLVVDYAHLLSSDFSAVQDSLCQRELVTYLLERARLMWMDWCLPTST</sequence>
<organism evidence="1 2">
    <name type="scientific">Hibiscus sabdariffa</name>
    <name type="common">roselle</name>
    <dbReference type="NCBI Taxonomy" id="183260"/>
    <lineage>
        <taxon>Eukaryota</taxon>
        <taxon>Viridiplantae</taxon>
        <taxon>Streptophyta</taxon>
        <taxon>Embryophyta</taxon>
        <taxon>Tracheophyta</taxon>
        <taxon>Spermatophyta</taxon>
        <taxon>Magnoliopsida</taxon>
        <taxon>eudicotyledons</taxon>
        <taxon>Gunneridae</taxon>
        <taxon>Pentapetalae</taxon>
        <taxon>rosids</taxon>
        <taxon>malvids</taxon>
        <taxon>Malvales</taxon>
        <taxon>Malvaceae</taxon>
        <taxon>Malvoideae</taxon>
        <taxon>Hibiscus</taxon>
    </lineage>
</organism>
<proteinExistence type="predicted"/>
<reference evidence="1 2" key="1">
    <citation type="journal article" date="2024" name="G3 (Bethesda)">
        <title>Genome assembly of Hibiscus sabdariffa L. provides insights into metabolisms of medicinal natural products.</title>
        <authorList>
            <person name="Kim T."/>
        </authorList>
    </citation>
    <scope>NUCLEOTIDE SEQUENCE [LARGE SCALE GENOMIC DNA]</scope>
    <source>
        <strain evidence="1">TK-2024</strain>
        <tissue evidence="1">Old leaves</tissue>
    </source>
</reference>
<protein>
    <submittedName>
        <fullName evidence="1">Uncharacterized protein</fullName>
    </submittedName>
</protein>
<evidence type="ECO:0000313" key="2">
    <source>
        <dbReference type="Proteomes" id="UP001472677"/>
    </source>
</evidence>
<evidence type="ECO:0000313" key="1">
    <source>
        <dbReference type="EMBL" id="KAK8542030.1"/>
    </source>
</evidence>
<comment type="caution">
    <text evidence="1">The sequence shown here is derived from an EMBL/GenBank/DDBJ whole genome shotgun (WGS) entry which is preliminary data.</text>
</comment>
<name>A0ABR2DLV6_9ROSI</name>
<dbReference type="EMBL" id="JBBPBM010000024">
    <property type="protein sequence ID" value="KAK8542030.1"/>
    <property type="molecule type" value="Genomic_DNA"/>
</dbReference>